<sequence length="267" mass="27828">MDRVHNPADGVAVAFRAVGEGSPVVLLHPTGLSQAVWRSFGYVDGLDGHRLVLPDFRGHGRSDKPHDVGSYAMDRLVGDVVAVLDECGIDRTSVVGYSLGSRVALALATSVPDRIDRLVLGGTSSRALHGAFDELFFPGCAAVLADEGMDAFITRWERQRGTDLDPATRAAFDRNDAAALSAYMTSVDAEPGVPDDALAGIAAPTLAFVGSADGGRLEDTRHVAATIPDCGLVVVDGTDHATTLAATSTVLPAIREHLATGGQTTVD</sequence>
<evidence type="ECO:0000313" key="3">
    <source>
        <dbReference type="EMBL" id="MFD0925655.1"/>
    </source>
</evidence>
<dbReference type="Proteomes" id="UP001597068">
    <property type="component" value="Unassembled WGS sequence"/>
</dbReference>
<accession>A0ABW3G9U0</accession>
<dbReference type="RefSeq" id="WP_253646410.1">
    <property type="nucleotide sequence ID" value="NZ_BAAAMO010000002.1"/>
</dbReference>
<organism evidence="3 4">
    <name type="scientific">Williamsia deligens</name>
    <dbReference type="NCBI Taxonomy" id="321325"/>
    <lineage>
        <taxon>Bacteria</taxon>
        <taxon>Bacillati</taxon>
        <taxon>Actinomycetota</taxon>
        <taxon>Actinomycetes</taxon>
        <taxon>Mycobacteriales</taxon>
        <taxon>Nocardiaceae</taxon>
        <taxon>Williamsia</taxon>
    </lineage>
</organism>
<dbReference type="SUPFAM" id="SSF53474">
    <property type="entry name" value="alpha/beta-Hydrolases"/>
    <property type="match status" value="1"/>
</dbReference>
<dbReference type="InterPro" id="IPR050266">
    <property type="entry name" value="AB_hydrolase_sf"/>
</dbReference>
<reference evidence="4" key="1">
    <citation type="journal article" date="2019" name="Int. J. Syst. Evol. Microbiol.">
        <title>The Global Catalogue of Microorganisms (GCM) 10K type strain sequencing project: providing services to taxonomists for standard genome sequencing and annotation.</title>
        <authorList>
            <consortium name="The Broad Institute Genomics Platform"/>
            <consortium name="The Broad Institute Genome Sequencing Center for Infectious Disease"/>
            <person name="Wu L."/>
            <person name="Ma J."/>
        </authorList>
    </citation>
    <scope>NUCLEOTIDE SEQUENCE [LARGE SCALE GENOMIC DNA]</scope>
    <source>
        <strain evidence="4">CCUG 50873</strain>
    </source>
</reference>
<dbReference type="PRINTS" id="PR00111">
    <property type="entry name" value="ABHYDROLASE"/>
</dbReference>
<evidence type="ECO:0000313" key="4">
    <source>
        <dbReference type="Proteomes" id="UP001597068"/>
    </source>
</evidence>
<comment type="caution">
    <text evidence="3">The sequence shown here is derived from an EMBL/GenBank/DDBJ whole genome shotgun (WGS) entry which is preliminary data.</text>
</comment>
<dbReference type="Gene3D" id="3.40.50.1820">
    <property type="entry name" value="alpha/beta hydrolase"/>
    <property type="match status" value="1"/>
</dbReference>
<dbReference type="EMBL" id="JBHTIL010000001">
    <property type="protein sequence ID" value="MFD0925655.1"/>
    <property type="molecule type" value="Genomic_DNA"/>
</dbReference>
<dbReference type="InterPro" id="IPR029058">
    <property type="entry name" value="AB_hydrolase_fold"/>
</dbReference>
<evidence type="ECO:0000256" key="1">
    <source>
        <dbReference type="ARBA" id="ARBA00022801"/>
    </source>
</evidence>
<protein>
    <submittedName>
        <fullName evidence="3">Alpha/beta fold hydrolase</fullName>
    </submittedName>
</protein>
<dbReference type="InterPro" id="IPR000073">
    <property type="entry name" value="AB_hydrolase_1"/>
</dbReference>
<evidence type="ECO:0000259" key="2">
    <source>
        <dbReference type="Pfam" id="PF00561"/>
    </source>
</evidence>
<keyword evidence="4" id="KW-1185">Reference proteome</keyword>
<dbReference type="GO" id="GO:0016787">
    <property type="term" value="F:hydrolase activity"/>
    <property type="evidence" value="ECO:0007669"/>
    <property type="project" value="UniProtKB-KW"/>
</dbReference>
<dbReference type="PANTHER" id="PTHR43798:SF31">
    <property type="entry name" value="AB HYDROLASE SUPERFAMILY PROTEIN YCLE"/>
    <property type="match status" value="1"/>
</dbReference>
<keyword evidence="1 3" id="KW-0378">Hydrolase</keyword>
<gene>
    <name evidence="3" type="ORF">ACFQ04_07875</name>
</gene>
<proteinExistence type="predicted"/>
<dbReference type="PANTHER" id="PTHR43798">
    <property type="entry name" value="MONOACYLGLYCEROL LIPASE"/>
    <property type="match status" value="1"/>
</dbReference>
<feature type="domain" description="AB hydrolase-1" evidence="2">
    <location>
        <begin position="23"/>
        <end position="123"/>
    </location>
</feature>
<name>A0ABW3G9U0_9NOCA</name>
<dbReference type="Pfam" id="PF00561">
    <property type="entry name" value="Abhydrolase_1"/>
    <property type="match status" value="1"/>
</dbReference>